<protein>
    <recommendedName>
        <fullName evidence="3">DUF1993 domain-containing protein</fullName>
    </recommendedName>
</protein>
<name>A0AA39GGW1_SARSR</name>
<dbReference type="EMBL" id="JAPDFR010000005">
    <property type="protein sequence ID" value="KAK0386729.1"/>
    <property type="molecule type" value="Genomic_DNA"/>
</dbReference>
<evidence type="ECO:0008006" key="3">
    <source>
        <dbReference type="Google" id="ProtNLM"/>
    </source>
</evidence>
<dbReference type="PANTHER" id="PTHR36922">
    <property type="entry name" value="BLL2446 PROTEIN"/>
    <property type="match status" value="1"/>
</dbReference>
<dbReference type="AlphaFoldDB" id="A0AA39GGW1"/>
<comment type="caution">
    <text evidence="1">The sequence shown here is derived from an EMBL/GenBank/DDBJ whole genome shotgun (WGS) entry which is preliminary data.</text>
</comment>
<dbReference type="Proteomes" id="UP001175261">
    <property type="component" value="Unassembled WGS sequence"/>
</dbReference>
<accession>A0AA39GGW1</accession>
<dbReference type="SUPFAM" id="SSF109854">
    <property type="entry name" value="DinB/YfiT-like putative metalloenzymes"/>
    <property type="match status" value="1"/>
</dbReference>
<organism evidence="1 2">
    <name type="scientific">Sarocladium strictum</name>
    <name type="common">Black bundle disease fungus</name>
    <name type="synonym">Acremonium strictum</name>
    <dbReference type="NCBI Taxonomy" id="5046"/>
    <lineage>
        <taxon>Eukaryota</taxon>
        <taxon>Fungi</taxon>
        <taxon>Dikarya</taxon>
        <taxon>Ascomycota</taxon>
        <taxon>Pezizomycotina</taxon>
        <taxon>Sordariomycetes</taxon>
        <taxon>Hypocreomycetidae</taxon>
        <taxon>Hypocreales</taxon>
        <taxon>Sarocladiaceae</taxon>
        <taxon>Sarocladium</taxon>
    </lineage>
</organism>
<reference evidence="1" key="1">
    <citation type="submission" date="2022-10" db="EMBL/GenBank/DDBJ databases">
        <title>Determination and structural analysis of whole genome sequence of Sarocladium strictum F4-1.</title>
        <authorList>
            <person name="Hu L."/>
            <person name="Jiang Y."/>
        </authorList>
    </citation>
    <scope>NUCLEOTIDE SEQUENCE</scope>
    <source>
        <strain evidence="1">F4-1</strain>
    </source>
</reference>
<evidence type="ECO:0000313" key="1">
    <source>
        <dbReference type="EMBL" id="KAK0386729.1"/>
    </source>
</evidence>
<dbReference type="InterPro" id="IPR018531">
    <property type="entry name" value="DUF1993"/>
</dbReference>
<dbReference type="InterPro" id="IPR034660">
    <property type="entry name" value="DinB/YfiT-like"/>
</dbReference>
<dbReference type="Gene3D" id="1.20.120.450">
    <property type="entry name" value="dinb family like domain"/>
    <property type="match status" value="1"/>
</dbReference>
<sequence>MAGPVVYEASVPFFTKALKSQLKLLELSEAWCRENNHNDSRLTTATLANDMSSLPFHVEFCTYNAVQALIDLGVVDVESPSIEGEDQTFDQLINRVQTSLDILESAAQESFLGKESMTVNVHLGTFSLDRDALRYLHEISLPSFWFHHSMIYSILRSQGVPLSKQLFLSAW</sequence>
<dbReference type="Pfam" id="PF09351">
    <property type="entry name" value="DUF1993"/>
    <property type="match status" value="1"/>
</dbReference>
<keyword evidence="2" id="KW-1185">Reference proteome</keyword>
<dbReference type="PANTHER" id="PTHR36922:SF1">
    <property type="entry name" value="DUF1993 DOMAIN-CONTAINING PROTEIN"/>
    <property type="match status" value="1"/>
</dbReference>
<proteinExistence type="predicted"/>
<gene>
    <name evidence="1" type="ORF">NLU13_6565</name>
</gene>
<evidence type="ECO:0000313" key="2">
    <source>
        <dbReference type="Proteomes" id="UP001175261"/>
    </source>
</evidence>